<dbReference type="Pfam" id="PF00646">
    <property type="entry name" value="F-box"/>
    <property type="match status" value="1"/>
</dbReference>
<protein>
    <submittedName>
        <fullName evidence="2">F-box domain-containing protein</fullName>
    </submittedName>
</protein>
<dbReference type="SMART" id="SM00256">
    <property type="entry name" value="FBOX"/>
    <property type="match status" value="1"/>
</dbReference>
<dbReference type="InterPro" id="IPR001810">
    <property type="entry name" value="F-box_dom"/>
</dbReference>
<dbReference type="Proteomes" id="UP000215914">
    <property type="component" value="Unassembled WGS sequence"/>
</dbReference>
<dbReference type="EMBL" id="MNCJ02000332">
    <property type="protein sequence ID" value="KAF5757104.1"/>
    <property type="molecule type" value="Genomic_DNA"/>
</dbReference>
<dbReference type="CDD" id="cd22157">
    <property type="entry name" value="F-box_AtFBW1-like"/>
    <property type="match status" value="1"/>
</dbReference>
<proteinExistence type="predicted"/>
<dbReference type="InterPro" id="IPR036047">
    <property type="entry name" value="F-box-like_dom_sf"/>
</dbReference>
<gene>
    <name evidence="2" type="ORF">HanXRQr2_Chr17g0822731</name>
</gene>
<dbReference type="OrthoDB" id="5314306at2759"/>
<keyword evidence="3" id="KW-1185">Reference proteome</keyword>
<reference evidence="2" key="1">
    <citation type="journal article" date="2017" name="Nature">
        <title>The sunflower genome provides insights into oil metabolism, flowering and Asterid evolution.</title>
        <authorList>
            <person name="Badouin H."/>
            <person name="Gouzy J."/>
            <person name="Grassa C.J."/>
            <person name="Murat F."/>
            <person name="Staton S.E."/>
            <person name="Cottret L."/>
            <person name="Lelandais-Briere C."/>
            <person name="Owens G.L."/>
            <person name="Carrere S."/>
            <person name="Mayjonade B."/>
            <person name="Legrand L."/>
            <person name="Gill N."/>
            <person name="Kane N.C."/>
            <person name="Bowers J.E."/>
            <person name="Hubner S."/>
            <person name="Bellec A."/>
            <person name="Berard A."/>
            <person name="Berges H."/>
            <person name="Blanchet N."/>
            <person name="Boniface M.C."/>
            <person name="Brunel D."/>
            <person name="Catrice O."/>
            <person name="Chaidir N."/>
            <person name="Claudel C."/>
            <person name="Donnadieu C."/>
            <person name="Faraut T."/>
            <person name="Fievet G."/>
            <person name="Helmstetter N."/>
            <person name="King M."/>
            <person name="Knapp S.J."/>
            <person name="Lai Z."/>
            <person name="Le Paslier M.C."/>
            <person name="Lippi Y."/>
            <person name="Lorenzon L."/>
            <person name="Mandel J.R."/>
            <person name="Marage G."/>
            <person name="Marchand G."/>
            <person name="Marquand E."/>
            <person name="Bret-Mestries E."/>
            <person name="Morien E."/>
            <person name="Nambeesan S."/>
            <person name="Nguyen T."/>
            <person name="Pegot-Espagnet P."/>
            <person name="Pouilly N."/>
            <person name="Raftis F."/>
            <person name="Sallet E."/>
            <person name="Schiex T."/>
            <person name="Thomas J."/>
            <person name="Vandecasteele C."/>
            <person name="Vares D."/>
            <person name="Vear F."/>
            <person name="Vautrin S."/>
            <person name="Crespi M."/>
            <person name="Mangin B."/>
            <person name="Burke J.M."/>
            <person name="Salse J."/>
            <person name="Munos S."/>
            <person name="Vincourt P."/>
            <person name="Rieseberg L.H."/>
            <person name="Langlade N.B."/>
        </authorList>
    </citation>
    <scope>NUCLEOTIDE SEQUENCE</scope>
    <source>
        <tissue evidence="2">Leaves</tissue>
    </source>
</reference>
<dbReference type="Gramene" id="mRNA:HanXRQr2_Chr17g0822731">
    <property type="protein sequence ID" value="CDS:HanXRQr2_Chr17g0822731.1"/>
    <property type="gene ID" value="HanXRQr2_Chr17g0822731"/>
</dbReference>
<name>A0A9K3GWP1_HELAN</name>
<dbReference type="Gene3D" id="1.20.1280.50">
    <property type="match status" value="1"/>
</dbReference>
<dbReference type="SUPFAM" id="SSF81383">
    <property type="entry name" value="F-box domain"/>
    <property type="match status" value="1"/>
</dbReference>
<dbReference type="InterPro" id="IPR006527">
    <property type="entry name" value="F-box-assoc_dom_typ1"/>
</dbReference>
<organism evidence="2 3">
    <name type="scientific">Helianthus annuus</name>
    <name type="common">Common sunflower</name>
    <dbReference type="NCBI Taxonomy" id="4232"/>
    <lineage>
        <taxon>Eukaryota</taxon>
        <taxon>Viridiplantae</taxon>
        <taxon>Streptophyta</taxon>
        <taxon>Embryophyta</taxon>
        <taxon>Tracheophyta</taxon>
        <taxon>Spermatophyta</taxon>
        <taxon>Magnoliopsida</taxon>
        <taxon>eudicotyledons</taxon>
        <taxon>Gunneridae</taxon>
        <taxon>Pentapetalae</taxon>
        <taxon>asterids</taxon>
        <taxon>campanulids</taxon>
        <taxon>Asterales</taxon>
        <taxon>Asteraceae</taxon>
        <taxon>Asteroideae</taxon>
        <taxon>Heliantheae alliance</taxon>
        <taxon>Heliantheae</taxon>
        <taxon>Helianthus</taxon>
    </lineage>
</organism>
<dbReference type="NCBIfam" id="TIGR01640">
    <property type="entry name" value="F_box_assoc_1"/>
    <property type="match status" value="1"/>
</dbReference>
<sequence length="410" mass="46951">MSDNIPFEIQVEILKRLPVKLLIQFRSVSKTWRSLIDGSSFIAEYARQHTETQHILLRYRDYQPNYELRYVSIVDDETFPGNKVSLTHPVLRQMCKHYSIIGYSHGLFCFYHEAQVVCNGHSFGTGRVVLWNPSIRKSVDAVVSNVADGVTYETVLNFGVCRETNDPKIVKITHLIWWGNIESASHIPWQVEVYTLSTGAWRSLSGNLPRKRIHFDFSPEFDNCYSVDMGGVLYWLAVDWDSMDGESCNLIISFDMTSEEFGEVNLPNGLAHSPDGHCLRVSKLGESLVVFEEADQMVYNVWMMEGDVSKSFTKRFTLNVNALHHPQAILGFRKSGEPIIEMLENENDFEPGRVAVYEPHSKHMYNLGFDGMSSTFFVYPYMETLLLLDQPNLTIHNEPETLNVQDDLVA</sequence>
<feature type="domain" description="F-box" evidence="1">
    <location>
        <begin position="1"/>
        <end position="45"/>
    </location>
</feature>
<comment type="caution">
    <text evidence="2">The sequence shown here is derived from an EMBL/GenBank/DDBJ whole genome shotgun (WGS) entry which is preliminary data.</text>
</comment>
<dbReference type="AlphaFoldDB" id="A0A9K3GWP1"/>
<dbReference type="InterPro" id="IPR050796">
    <property type="entry name" value="SCF_F-box_component"/>
</dbReference>
<dbReference type="Pfam" id="PF07734">
    <property type="entry name" value="FBA_1"/>
    <property type="match status" value="1"/>
</dbReference>
<accession>A0A9K3GWP1</accession>
<dbReference type="SUPFAM" id="SSF63825">
    <property type="entry name" value="YWTD domain"/>
    <property type="match status" value="1"/>
</dbReference>
<dbReference type="PROSITE" id="PS50181">
    <property type="entry name" value="FBOX"/>
    <property type="match status" value="1"/>
</dbReference>
<evidence type="ECO:0000259" key="1">
    <source>
        <dbReference type="PROSITE" id="PS50181"/>
    </source>
</evidence>
<evidence type="ECO:0000313" key="3">
    <source>
        <dbReference type="Proteomes" id="UP000215914"/>
    </source>
</evidence>
<evidence type="ECO:0000313" key="2">
    <source>
        <dbReference type="EMBL" id="KAF5757104.1"/>
    </source>
</evidence>
<dbReference type="PANTHER" id="PTHR31672:SF10">
    <property type="entry name" value="F-BOX DOMAIN-CONTAINING PROTEIN"/>
    <property type="match status" value="1"/>
</dbReference>
<dbReference type="InterPro" id="IPR017451">
    <property type="entry name" value="F-box-assoc_interact_dom"/>
</dbReference>
<dbReference type="PANTHER" id="PTHR31672">
    <property type="entry name" value="BNACNNG10540D PROTEIN"/>
    <property type="match status" value="1"/>
</dbReference>
<reference evidence="2" key="2">
    <citation type="submission" date="2020-06" db="EMBL/GenBank/DDBJ databases">
        <title>Helianthus annuus Genome sequencing and assembly Release 2.</title>
        <authorList>
            <person name="Gouzy J."/>
            <person name="Langlade N."/>
            <person name="Munos S."/>
        </authorList>
    </citation>
    <scope>NUCLEOTIDE SEQUENCE</scope>
    <source>
        <tissue evidence="2">Leaves</tissue>
    </source>
</reference>